<keyword evidence="2" id="KW-1185">Reference proteome</keyword>
<evidence type="ECO:0000313" key="1">
    <source>
        <dbReference type="EMBL" id="VDM64389.1"/>
    </source>
</evidence>
<gene>
    <name evidence="1" type="ORF">ACOC_LOCUS12804</name>
</gene>
<reference evidence="3" key="1">
    <citation type="submission" date="2017-02" db="UniProtKB">
        <authorList>
            <consortium name="WormBaseParasite"/>
        </authorList>
    </citation>
    <scope>IDENTIFICATION</scope>
</reference>
<evidence type="ECO:0000313" key="2">
    <source>
        <dbReference type="Proteomes" id="UP000267027"/>
    </source>
</evidence>
<evidence type="ECO:0000313" key="3">
    <source>
        <dbReference type="WBParaSite" id="ACOC_0001280301-mRNA-1"/>
    </source>
</evidence>
<proteinExistence type="predicted"/>
<protein>
    <submittedName>
        <fullName evidence="3">Secreted protein</fullName>
    </submittedName>
</protein>
<dbReference type="EMBL" id="UYYA01005232">
    <property type="protein sequence ID" value="VDM64389.1"/>
    <property type="molecule type" value="Genomic_DNA"/>
</dbReference>
<dbReference type="Proteomes" id="UP000267027">
    <property type="component" value="Unassembled WGS sequence"/>
</dbReference>
<sequence length="134" mass="15506">MFSAWDYSTIRFPWLSCILCEKVFQLLPPYKSTESQRYAHTSANHTEHQTCCCSITKYGVAQWLLLPNNNRWSSVWSFVSASQAYFTYGVDEMVLNLSRRVKTLISISIGKYKSFGWLDMYSVISTMLRIESSA</sequence>
<organism evidence="3">
    <name type="scientific">Angiostrongylus costaricensis</name>
    <name type="common">Nematode worm</name>
    <dbReference type="NCBI Taxonomy" id="334426"/>
    <lineage>
        <taxon>Eukaryota</taxon>
        <taxon>Metazoa</taxon>
        <taxon>Ecdysozoa</taxon>
        <taxon>Nematoda</taxon>
        <taxon>Chromadorea</taxon>
        <taxon>Rhabditida</taxon>
        <taxon>Rhabditina</taxon>
        <taxon>Rhabditomorpha</taxon>
        <taxon>Strongyloidea</taxon>
        <taxon>Metastrongylidae</taxon>
        <taxon>Angiostrongylus</taxon>
    </lineage>
</organism>
<dbReference type="WBParaSite" id="ACOC_0001280301-mRNA-1">
    <property type="protein sequence ID" value="ACOC_0001280301-mRNA-1"/>
    <property type="gene ID" value="ACOC_0001280301"/>
</dbReference>
<reference evidence="1 2" key="2">
    <citation type="submission" date="2018-11" db="EMBL/GenBank/DDBJ databases">
        <authorList>
            <consortium name="Pathogen Informatics"/>
        </authorList>
    </citation>
    <scope>NUCLEOTIDE SEQUENCE [LARGE SCALE GENOMIC DNA]</scope>
    <source>
        <strain evidence="1 2">Costa Rica</strain>
    </source>
</reference>
<accession>A0A0R3Q1C6</accession>
<dbReference type="AlphaFoldDB" id="A0A0R3Q1C6"/>
<name>A0A0R3Q1C6_ANGCS</name>